<gene>
    <name evidence="2" type="ORF">CD191_22425</name>
</gene>
<feature type="domain" description="DUF4145" evidence="1">
    <location>
        <begin position="98"/>
        <end position="169"/>
    </location>
</feature>
<evidence type="ECO:0000313" key="2">
    <source>
        <dbReference type="EMBL" id="AWV35168.1"/>
    </source>
</evidence>
<sequence>MNYINPVVKLNSFTCPYCNTLAQQIWHEATIRKHRSGDFMFEIGYSEMPTIDKIHISTCQACGEYHLWFNNSMIKPDSTGIPLPAQDMPEGIKLIYIEASEIFSKSPRASAALLRLALQHLCQHLGGDGKNINDDIGKMVKNGLDVRVQKSLDVVRITGNNAVHPGQLDIVDNSDIAARLFGLLNFIVEAMITQPKQIEAFFNELPQGAREAIEKRDA</sequence>
<dbReference type="RefSeq" id="WP_111505173.1">
    <property type="nucleotide sequence ID" value="NZ_CP021965.1"/>
</dbReference>
<reference evidence="2 3" key="1">
    <citation type="submission" date="2017-06" db="EMBL/GenBank/DDBJ databases">
        <title>Complete genome sequence of Paenibacillus odorifer CBA7130.</title>
        <authorList>
            <person name="Nam Y.-D."/>
            <person name="Kang J."/>
            <person name="Chung W.-H."/>
        </authorList>
    </citation>
    <scope>NUCLEOTIDE SEQUENCE [LARGE SCALE GENOMIC DNA]</scope>
    <source>
        <strain evidence="2 3">CBA7130</strain>
    </source>
</reference>
<proteinExistence type="predicted"/>
<protein>
    <recommendedName>
        <fullName evidence="1">DUF4145 domain-containing protein</fullName>
    </recommendedName>
</protein>
<organism evidence="2 3">
    <name type="scientific">Paenibacillus odorifer</name>
    <dbReference type="NCBI Taxonomy" id="189426"/>
    <lineage>
        <taxon>Bacteria</taxon>
        <taxon>Bacillati</taxon>
        <taxon>Bacillota</taxon>
        <taxon>Bacilli</taxon>
        <taxon>Bacillales</taxon>
        <taxon>Paenibacillaceae</taxon>
        <taxon>Paenibacillus</taxon>
    </lineage>
</organism>
<accession>A0AAD0KPS7</accession>
<evidence type="ECO:0000259" key="1">
    <source>
        <dbReference type="Pfam" id="PF13643"/>
    </source>
</evidence>
<dbReference type="InterPro" id="IPR025285">
    <property type="entry name" value="DUF4145"/>
</dbReference>
<evidence type="ECO:0000313" key="3">
    <source>
        <dbReference type="Proteomes" id="UP000249163"/>
    </source>
</evidence>
<name>A0AAD0KPS7_9BACL</name>
<dbReference type="AlphaFoldDB" id="A0AAD0KPS7"/>
<dbReference type="EMBL" id="CP021965">
    <property type="protein sequence ID" value="AWV35168.1"/>
    <property type="molecule type" value="Genomic_DNA"/>
</dbReference>
<dbReference type="Proteomes" id="UP000249163">
    <property type="component" value="Chromosome"/>
</dbReference>
<dbReference type="Pfam" id="PF13643">
    <property type="entry name" value="DUF4145"/>
    <property type="match status" value="1"/>
</dbReference>